<dbReference type="PANTHER" id="PTHR22777">
    <property type="entry name" value="HEMOLYSIN-RELATED"/>
    <property type="match status" value="1"/>
</dbReference>
<keyword evidence="5 7" id="KW-0129">CBS domain</keyword>
<evidence type="ECO:0000313" key="13">
    <source>
        <dbReference type="Proteomes" id="UP001156666"/>
    </source>
</evidence>
<evidence type="ECO:0000256" key="1">
    <source>
        <dbReference type="ARBA" id="ARBA00004141"/>
    </source>
</evidence>
<evidence type="ECO:0000256" key="4">
    <source>
        <dbReference type="ARBA" id="ARBA00022989"/>
    </source>
</evidence>
<dbReference type="InterPro" id="IPR044751">
    <property type="entry name" value="Ion_transp-like_CBS"/>
</dbReference>
<dbReference type="InterPro" id="IPR002550">
    <property type="entry name" value="CNNM"/>
</dbReference>
<dbReference type="Gene3D" id="3.10.580.10">
    <property type="entry name" value="CBS-domain"/>
    <property type="match status" value="1"/>
</dbReference>
<dbReference type="GO" id="GO:0005886">
    <property type="term" value="C:plasma membrane"/>
    <property type="evidence" value="ECO:0007669"/>
    <property type="project" value="TreeGrafter"/>
</dbReference>
<dbReference type="Proteomes" id="UP001156666">
    <property type="component" value="Unassembled WGS sequence"/>
</dbReference>
<dbReference type="PROSITE" id="PS51371">
    <property type="entry name" value="CBS"/>
    <property type="match status" value="2"/>
</dbReference>
<evidence type="ECO:0000256" key="6">
    <source>
        <dbReference type="ARBA" id="ARBA00023136"/>
    </source>
</evidence>
<keyword evidence="6 8" id="KW-0472">Membrane</keyword>
<dbReference type="PROSITE" id="PS51846">
    <property type="entry name" value="CNNM"/>
    <property type="match status" value="1"/>
</dbReference>
<feature type="domain" description="CBS" evidence="10">
    <location>
        <begin position="190"/>
        <end position="252"/>
    </location>
</feature>
<organism evidence="12 13">
    <name type="scientific">Portibacter lacus</name>
    <dbReference type="NCBI Taxonomy" id="1099794"/>
    <lineage>
        <taxon>Bacteria</taxon>
        <taxon>Pseudomonadati</taxon>
        <taxon>Bacteroidota</taxon>
        <taxon>Saprospiria</taxon>
        <taxon>Saprospirales</taxon>
        <taxon>Haliscomenobacteraceae</taxon>
        <taxon>Portibacter</taxon>
    </lineage>
</organism>
<keyword evidence="4 8" id="KW-1133">Transmembrane helix</keyword>
<protein>
    <recommendedName>
        <fullName evidence="14">HlyC/CorC family transporter</fullName>
    </recommendedName>
</protein>
<dbReference type="Pfam" id="PF01595">
    <property type="entry name" value="CNNM"/>
    <property type="match status" value="1"/>
</dbReference>
<reference evidence="12" key="2">
    <citation type="submission" date="2023-01" db="EMBL/GenBank/DDBJ databases">
        <title>Draft genome sequence of Portibacter lacus strain NBRC 108769.</title>
        <authorList>
            <person name="Sun Q."/>
            <person name="Mori K."/>
        </authorList>
    </citation>
    <scope>NUCLEOTIDE SEQUENCE</scope>
    <source>
        <strain evidence="12">NBRC 108769</strain>
    </source>
</reference>
<evidence type="ECO:0000259" key="10">
    <source>
        <dbReference type="PROSITE" id="PS51371"/>
    </source>
</evidence>
<evidence type="ECO:0000259" key="11">
    <source>
        <dbReference type="PROSITE" id="PS51846"/>
    </source>
</evidence>
<feature type="transmembrane region" description="Helical" evidence="9">
    <location>
        <begin position="78"/>
        <end position="99"/>
    </location>
</feature>
<evidence type="ECO:0000256" key="5">
    <source>
        <dbReference type="ARBA" id="ARBA00023122"/>
    </source>
</evidence>
<evidence type="ECO:0000256" key="3">
    <source>
        <dbReference type="ARBA" id="ARBA00022737"/>
    </source>
</evidence>
<name>A0AA37SP88_9BACT</name>
<evidence type="ECO:0000256" key="2">
    <source>
        <dbReference type="ARBA" id="ARBA00022692"/>
    </source>
</evidence>
<proteinExistence type="predicted"/>
<dbReference type="EMBL" id="BSOH01000005">
    <property type="protein sequence ID" value="GLR16173.1"/>
    <property type="molecule type" value="Genomic_DNA"/>
</dbReference>
<gene>
    <name evidence="12" type="ORF">GCM10007940_07880</name>
</gene>
<feature type="domain" description="CBS" evidence="10">
    <location>
        <begin position="256"/>
        <end position="314"/>
    </location>
</feature>
<evidence type="ECO:0000256" key="7">
    <source>
        <dbReference type="PROSITE-ProRule" id="PRU00703"/>
    </source>
</evidence>
<evidence type="ECO:0008006" key="14">
    <source>
        <dbReference type="Google" id="ProtNLM"/>
    </source>
</evidence>
<comment type="caution">
    <text evidence="12">The sequence shown here is derived from an EMBL/GenBank/DDBJ whole genome shotgun (WGS) entry which is preliminary data.</text>
</comment>
<dbReference type="Pfam" id="PF00571">
    <property type="entry name" value="CBS"/>
    <property type="match status" value="2"/>
</dbReference>
<evidence type="ECO:0000256" key="9">
    <source>
        <dbReference type="SAM" id="Phobius"/>
    </source>
</evidence>
<reference evidence="12" key="1">
    <citation type="journal article" date="2014" name="Int. J. Syst. Evol. Microbiol.">
        <title>Complete genome sequence of Corynebacterium casei LMG S-19264T (=DSM 44701T), isolated from a smear-ripened cheese.</title>
        <authorList>
            <consortium name="US DOE Joint Genome Institute (JGI-PGF)"/>
            <person name="Walter F."/>
            <person name="Albersmeier A."/>
            <person name="Kalinowski J."/>
            <person name="Ruckert C."/>
        </authorList>
    </citation>
    <scope>NUCLEOTIDE SEQUENCE</scope>
    <source>
        <strain evidence="12">NBRC 108769</strain>
    </source>
</reference>
<comment type="subcellular location">
    <subcellularLocation>
        <location evidence="1">Membrane</location>
        <topology evidence="1">Multi-pass membrane protein</topology>
    </subcellularLocation>
</comment>
<dbReference type="InterPro" id="IPR000644">
    <property type="entry name" value="CBS_dom"/>
</dbReference>
<dbReference type="CDD" id="cd04590">
    <property type="entry name" value="CBS_pair_CorC_HlyC_assoc"/>
    <property type="match status" value="1"/>
</dbReference>
<dbReference type="AlphaFoldDB" id="A0AA37SP88"/>
<evidence type="ECO:0000256" key="8">
    <source>
        <dbReference type="PROSITE-ProRule" id="PRU01193"/>
    </source>
</evidence>
<keyword evidence="2 8" id="KW-0812">Transmembrane</keyword>
<feature type="transmembrane region" description="Helical" evidence="9">
    <location>
        <begin position="38"/>
        <end position="58"/>
    </location>
</feature>
<keyword evidence="3" id="KW-0677">Repeat</keyword>
<evidence type="ECO:0000313" key="12">
    <source>
        <dbReference type="EMBL" id="GLR16173.1"/>
    </source>
</evidence>
<dbReference type="PANTHER" id="PTHR22777:SF4">
    <property type="entry name" value="UPF0053 PROTEIN SLL1254"/>
    <property type="match status" value="1"/>
</dbReference>
<dbReference type="SUPFAM" id="SSF54631">
    <property type="entry name" value="CBS-domain pair"/>
    <property type="match status" value="1"/>
</dbReference>
<accession>A0AA37SP88</accession>
<keyword evidence="13" id="KW-1185">Reference proteome</keyword>
<dbReference type="InterPro" id="IPR046342">
    <property type="entry name" value="CBS_dom_sf"/>
</dbReference>
<sequence>MEAVLLSITPSYVTQEVQKNTSTGVLLSGYKEDLDKPLSAILTLNTIAHTIGAIMVGVQAGNLFGDKDIDLFGSGIHLSYEAIIAGLMTFFILVLSEIIPKTLGANNWKALAPFTAKALRVIIWVLYPFVWLSKLITSRLKSDKNASVLSRADFAAIASVGQESGALAQGESDIIRNLLNFERKSVRDIMTPRTVAYMTKDDTTLKEFIENPSTSTYSRIPVFGEDKDDIKGMVLKDDILLSYLTEEGKHKVIGDITRPVQFISGQMKLHDLFNQLTDEKQHLFMVRDEFGNVVGLVTMEDVFETLLGKEIVDESDEVVDLQALARDKVKEENAKNLEK</sequence>
<feature type="transmembrane region" description="Helical" evidence="9">
    <location>
        <begin position="111"/>
        <end position="132"/>
    </location>
</feature>
<feature type="domain" description="CNNM transmembrane" evidence="11">
    <location>
        <begin position="1"/>
        <end position="171"/>
    </location>
</feature>